<dbReference type="GO" id="GO:0006351">
    <property type="term" value="P:DNA-templated transcription"/>
    <property type="evidence" value="ECO:0007669"/>
    <property type="project" value="InterPro"/>
</dbReference>
<dbReference type="InterPro" id="IPR036864">
    <property type="entry name" value="Zn2-C6_fun-type_DNA-bd_sf"/>
</dbReference>
<keyword evidence="11" id="KW-1185">Reference proteome</keyword>
<dbReference type="CDD" id="cd00067">
    <property type="entry name" value="GAL4"/>
    <property type="match status" value="1"/>
</dbReference>
<keyword evidence="4" id="KW-0805">Transcription regulation</keyword>
<dbReference type="Pfam" id="PF04082">
    <property type="entry name" value="Fungal_trans"/>
    <property type="match status" value="1"/>
</dbReference>
<dbReference type="PROSITE" id="PS50048">
    <property type="entry name" value="ZN2_CY6_FUNGAL_2"/>
    <property type="match status" value="1"/>
</dbReference>
<protein>
    <recommendedName>
        <fullName evidence="9">Zn(2)-C6 fungal-type domain-containing protein</fullName>
    </recommendedName>
</protein>
<comment type="subcellular location">
    <subcellularLocation>
        <location evidence="1">Nucleus</location>
    </subcellularLocation>
</comment>
<dbReference type="CDD" id="cd12148">
    <property type="entry name" value="fungal_TF_MHR"/>
    <property type="match status" value="1"/>
</dbReference>
<evidence type="ECO:0000256" key="1">
    <source>
        <dbReference type="ARBA" id="ARBA00004123"/>
    </source>
</evidence>
<dbReference type="SMART" id="SM00906">
    <property type="entry name" value="Fungal_trans"/>
    <property type="match status" value="1"/>
</dbReference>
<dbReference type="InParanoid" id="A0A1Y2CUG7"/>
<keyword evidence="3" id="KW-0862">Zinc</keyword>
<dbReference type="PANTHER" id="PTHR31313">
    <property type="entry name" value="TY1 ENHANCER ACTIVATOR"/>
    <property type="match status" value="1"/>
</dbReference>
<dbReference type="InterPro" id="IPR051615">
    <property type="entry name" value="Transcr_Regulatory_Elem"/>
</dbReference>
<gene>
    <name evidence="10" type="ORF">BCR35DRAFT_356107</name>
</gene>
<feature type="region of interest" description="Disordered" evidence="8">
    <location>
        <begin position="635"/>
        <end position="684"/>
    </location>
</feature>
<feature type="domain" description="Zn(2)-C6 fungal-type" evidence="9">
    <location>
        <begin position="26"/>
        <end position="56"/>
    </location>
</feature>
<dbReference type="Pfam" id="PF00172">
    <property type="entry name" value="Zn_clus"/>
    <property type="match status" value="1"/>
</dbReference>
<dbReference type="PROSITE" id="PS00463">
    <property type="entry name" value="ZN2_CY6_FUNGAL_1"/>
    <property type="match status" value="1"/>
</dbReference>
<proteinExistence type="predicted"/>
<keyword evidence="6" id="KW-0804">Transcription</keyword>
<evidence type="ECO:0000259" key="9">
    <source>
        <dbReference type="PROSITE" id="PS50048"/>
    </source>
</evidence>
<keyword evidence="7" id="KW-0539">Nucleus</keyword>
<evidence type="ECO:0000256" key="5">
    <source>
        <dbReference type="ARBA" id="ARBA00023125"/>
    </source>
</evidence>
<dbReference type="SUPFAM" id="SSF57701">
    <property type="entry name" value="Zn2/Cys6 DNA-binding domain"/>
    <property type="match status" value="1"/>
</dbReference>
<dbReference type="PANTHER" id="PTHR31313:SF81">
    <property type="entry name" value="TY1 ENHANCER ACTIVATOR"/>
    <property type="match status" value="1"/>
</dbReference>
<dbReference type="InterPro" id="IPR007219">
    <property type="entry name" value="XnlR_reg_dom"/>
</dbReference>
<comment type="caution">
    <text evidence="10">The sequence shown here is derived from an EMBL/GenBank/DDBJ whole genome shotgun (WGS) entry which is preliminary data.</text>
</comment>
<dbReference type="InterPro" id="IPR001138">
    <property type="entry name" value="Zn2Cys6_DnaBD"/>
</dbReference>
<evidence type="ECO:0000256" key="4">
    <source>
        <dbReference type="ARBA" id="ARBA00023015"/>
    </source>
</evidence>
<evidence type="ECO:0000313" key="11">
    <source>
        <dbReference type="Proteomes" id="UP000193467"/>
    </source>
</evidence>
<name>A0A1Y2CUG7_9BASI</name>
<dbReference type="Proteomes" id="UP000193467">
    <property type="component" value="Unassembled WGS sequence"/>
</dbReference>
<dbReference type="SMART" id="SM00066">
    <property type="entry name" value="GAL4"/>
    <property type="match status" value="1"/>
</dbReference>
<evidence type="ECO:0000256" key="8">
    <source>
        <dbReference type="SAM" id="MobiDB-lite"/>
    </source>
</evidence>
<dbReference type="AlphaFoldDB" id="A0A1Y2CUG7"/>
<dbReference type="GO" id="GO:0008270">
    <property type="term" value="F:zinc ion binding"/>
    <property type="evidence" value="ECO:0007669"/>
    <property type="project" value="InterPro"/>
</dbReference>
<keyword evidence="5" id="KW-0238">DNA-binding</keyword>
<organism evidence="10 11">
    <name type="scientific">Leucosporidium creatinivorum</name>
    <dbReference type="NCBI Taxonomy" id="106004"/>
    <lineage>
        <taxon>Eukaryota</taxon>
        <taxon>Fungi</taxon>
        <taxon>Dikarya</taxon>
        <taxon>Basidiomycota</taxon>
        <taxon>Pucciniomycotina</taxon>
        <taxon>Microbotryomycetes</taxon>
        <taxon>Leucosporidiales</taxon>
        <taxon>Leucosporidium</taxon>
    </lineage>
</organism>
<evidence type="ECO:0000256" key="7">
    <source>
        <dbReference type="ARBA" id="ARBA00023242"/>
    </source>
</evidence>
<reference evidence="10 11" key="1">
    <citation type="submission" date="2016-07" db="EMBL/GenBank/DDBJ databases">
        <title>Pervasive Adenine N6-methylation of Active Genes in Fungi.</title>
        <authorList>
            <consortium name="DOE Joint Genome Institute"/>
            <person name="Mondo S.J."/>
            <person name="Dannebaum R.O."/>
            <person name="Kuo R.C."/>
            <person name="Labutti K."/>
            <person name="Haridas S."/>
            <person name="Kuo A."/>
            <person name="Salamov A."/>
            <person name="Ahrendt S.R."/>
            <person name="Lipzen A."/>
            <person name="Sullivan W."/>
            <person name="Andreopoulos W.B."/>
            <person name="Clum A."/>
            <person name="Lindquist E."/>
            <person name="Daum C."/>
            <person name="Ramamoorthy G.K."/>
            <person name="Gryganskyi A."/>
            <person name="Culley D."/>
            <person name="Magnuson J.K."/>
            <person name="James T.Y."/>
            <person name="O'Malley M.A."/>
            <person name="Stajich J.E."/>
            <person name="Spatafora J.W."/>
            <person name="Visel A."/>
            <person name="Grigoriev I.V."/>
        </authorList>
    </citation>
    <scope>NUCLEOTIDE SEQUENCE [LARGE SCALE GENOMIC DNA]</scope>
    <source>
        <strain evidence="10 11">62-1032</strain>
    </source>
</reference>
<evidence type="ECO:0000313" key="10">
    <source>
        <dbReference type="EMBL" id="ORY50689.1"/>
    </source>
</evidence>
<feature type="region of interest" description="Disordered" evidence="8">
    <location>
        <begin position="1"/>
        <end position="22"/>
    </location>
</feature>
<feature type="compositionally biased region" description="Low complexity" evidence="8">
    <location>
        <begin position="638"/>
        <end position="662"/>
    </location>
</feature>
<sequence>MPSTPRDRGSEEPTERKPKKPRVTVACNICRKKRGRCDGLKPTCSTCAAAGVACEYDMAGDKRKPYTKSVVQALQLRIDTLESQLAAALASNTSAAGPSGTVTPSGTHQLPNGATLMASGSLSFPPGTFNGPQLAPRPVQLDAFQGGLALNAHGELRFYGPTSSYRAVLSSTSSATPTSPPPVPLQAIRAFSLTRAPIPTAAPAEPALPRRPPQLTKEMEARLLRMAFENCFAHYNIVPERAFYRDMQMFPFERTQNYSPFLYNVTLAVGARYLDARPVEEGGDEFPAEICGLLGDVETRGDVFVTWARYLLDQEWYNPTLSTIRGLLVLALYLAGRGFDGPCFMFLGLALRLVEDFGCFLDVHRLSVGAPPGGVSEEVAKARRDTFFSAFCSDVIASMYIGRSITFLPDVIDQQPPPIVAELDFDEPMYRSSAFHWSAKLIFIGAKIMCSVYSLKPGVSLGIRQAPVPDLHLQLEKWYHELPSHLRASTSDPNKAPHPHIIVLNLTYNMMHIQLHRPFFRRHSKDATTNVSTEKCLAAAANIVRLIKLHKNSKGLTCAAPGVQHAAFCCGTVLAISAVEDGISDNPKQDGERRSQAKKDLRTIVGALKEIGSTWTTAHTSAAVLEALMSQWETEAVHSNSHPTASTSTSTTSNPATQPQPSFSMSTSSNGGGENNHHSPDSLAGAVGDLDFAAAYGGHTLGGAEGFHGSSSGVPFLFPSWDLDPAEGGFDYSSLLNPLPDSVVNSPEALNSLG</sequence>
<keyword evidence="2" id="KW-0479">Metal-binding</keyword>
<dbReference type="GO" id="GO:0003677">
    <property type="term" value="F:DNA binding"/>
    <property type="evidence" value="ECO:0007669"/>
    <property type="project" value="UniProtKB-KW"/>
</dbReference>
<evidence type="ECO:0000256" key="2">
    <source>
        <dbReference type="ARBA" id="ARBA00022723"/>
    </source>
</evidence>
<accession>A0A1Y2CUG7</accession>
<dbReference type="Gene3D" id="4.10.240.10">
    <property type="entry name" value="Zn(2)-C6 fungal-type DNA-binding domain"/>
    <property type="match status" value="1"/>
</dbReference>
<dbReference type="GO" id="GO:0005634">
    <property type="term" value="C:nucleus"/>
    <property type="evidence" value="ECO:0007669"/>
    <property type="project" value="UniProtKB-SubCell"/>
</dbReference>
<feature type="compositionally biased region" description="Basic and acidic residues" evidence="8">
    <location>
        <begin position="1"/>
        <end position="16"/>
    </location>
</feature>
<dbReference type="OrthoDB" id="2154091at2759"/>
<dbReference type="STRING" id="106004.A0A1Y2CUG7"/>
<evidence type="ECO:0000256" key="6">
    <source>
        <dbReference type="ARBA" id="ARBA00023163"/>
    </source>
</evidence>
<evidence type="ECO:0000256" key="3">
    <source>
        <dbReference type="ARBA" id="ARBA00022833"/>
    </source>
</evidence>
<dbReference type="EMBL" id="MCGR01000109">
    <property type="protein sequence ID" value="ORY50689.1"/>
    <property type="molecule type" value="Genomic_DNA"/>
</dbReference>
<dbReference type="GO" id="GO:0000981">
    <property type="term" value="F:DNA-binding transcription factor activity, RNA polymerase II-specific"/>
    <property type="evidence" value="ECO:0007669"/>
    <property type="project" value="InterPro"/>
</dbReference>